<feature type="domain" description="Carrier" evidence="11">
    <location>
        <begin position="5249"/>
        <end position="5324"/>
    </location>
</feature>
<dbReference type="InterPro" id="IPR020841">
    <property type="entry name" value="PKS_Beta-ketoAc_synthase_dom"/>
</dbReference>
<dbReference type="InterPro" id="IPR049900">
    <property type="entry name" value="PKS_mFAS_DH"/>
</dbReference>
<keyword evidence="7" id="KW-0511">Multifunctional enzyme</keyword>
<dbReference type="InterPro" id="IPR014043">
    <property type="entry name" value="Acyl_transferase_dom"/>
</dbReference>
<feature type="domain" description="PKS/mFAS DH" evidence="13">
    <location>
        <begin position="936"/>
        <end position="1216"/>
    </location>
</feature>
<feature type="region of interest" description="C-terminal hotdog fold" evidence="9">
    <location>
        <begin position="2897"/>
        <end position="3040"/>
    </location>
</feature>
<dbReference type="PANTHER" id="PTHR43775:SF51">
    <property type="entry name" value="INACTIVE PHENOLPHTHIOCEROL SYNTHESIS POLYKETIDE SYNTHASE TYPE I PKS1-RELATED"/>
    <property type="match status" value="1"/>
</dbReference>
<dbReference type="CDD" id="cd08956">
    <property type="entry name" value="KR_3_FAS_SDR_x"/>
    <property type="match status" value="3"/>
</dbReference>
<dbReference type="SUPFAM" id="SSF47336">
    <property type="entry name" value="ACP-like"/>
    <property type="match status" value="3"/>
</dbReference>
<dbReference type="InterPro" id="IPR042104">
    <property type="entry name" value="PKS_dehydratase_sf"/>
</dbReference>
<protein>
    <submittedName>
        <fullName evidence="14">Erythronolide synthase, modules 3 and 4</fullName>
        <ecNumber evidence="14">2.3.1.94</ecNumber>
    </submittedName>
</protein>
<dbReference type="PROSITE" id="PS52004">
    <property type="entry name" value="KS3_2"/>
    <property type="match status" value="3"/>
</dbReference>
<feature type="region of interest" description="N-terminal hotdog fold" evidence="9">
    <location>
        <begin position="2758"/>
        <end position="2882"/>
    </location>
</feature>
<dbReference type="Gene3D" id="3.40.366.10">
    <property type="entry name" value="Malonyl-Coenzyme A Acyl Carrier Protein, domain 2"/>
    <property type="match status" value="3"/>
</dbReference>
<evidence type="ECO:0000256" key="7">
    <source>
        <dbReference type="ARBA" id="ARBA00023268"/>
    </source>
</evidence>
<dbReference type="InterPro" id="IPR014030">
    <property type="entry name" value="Ketoacyl_synth_N"/>
</dbReference>
<dbReference type="RefSeq" id="WP_208035698.1">
    <property type="nucleotide sequence ID" value="NZ_CP071839.1"/>
</dbReference>
<gene>
    <name evidence="14" type="primary">eryA8</name>
    <name evidence="14" type="ORF">S1361_33945</name>
</gene>
<evidence type="ECO:0000256" key="8">
    <source>
        <dbReference type="ARBA" id="ARBA00023315"/>
    </source>
</evidence>
<feature type="active site" description="Proton acceptor; for dehydratase activity" evidence="9">
    <location>
        <position position="2790"/>
    </location>
</feature>
<dbReference type="EC" id="2.3.1.94" evidence="14"/>
<dbReference type="Gene3D" id="3.30.70.3290">
    <property type="match status" value="3"/>
</dbReference>
<dbReference type="PANTHER" id="PTHR43775">
    <property type="entry name" value="FATTY ACID SYNTHASE"/>
    <property type="match status" value="1"/>
</dbReference>
<dbReference type="InterPro" id="IPR009081">
    <property type="entry name" value="PP-bd_ACP"/>
</dbReference>
<dbReference type="InterPro" id="IPR013968">
    <property type="entry name" value="PKS_KR"/>
</dbReference>
<dbReference type="InterPro" id="IPR020806">
    <property type="entry name" value="PKS_PP-bd"/>
</dbReference>
<evidence type="ECO:0000256" key="10">
    <source>
        <dbReference type="SAM" id="MobiDB-lite"/>
    </source>
</evidence>
<dbReference type="Pfam" id="PF08990">
    <property type="entry name" value="Docking"/>
    <property type="match status" value="1"/>
</dbReference>
<reference evidence="14 15" key="1">
    <citation type="submission" date="2021-03" db="EMBL/GenBank/DDBJ databases">
        <title>Complete genome sequence of Streptomyces cyanogenus S136, producer of anticancer angucycline landomycin A.</title>
        <authorList>
            <person name="Hrab P."/>
            <person name="Ruckert C."/>
            <person name="Busche T."/>
            <person name="Ostash I."/>
            <person name="Kalinowski J."/>
            <person name="Fedorenko V."/>
            <person name="Yushchuk O."/>
            <person name="Ostash B."/>
        </authorList>
    </citation>
    <scope>NUCLEOTIDE SEQUENCE [LARGE SCALE GENOMIC DNA]</scope>
    <source>
        <strain evidence="14 15">S136</strain>
    </source>
</reference>
<dbReference type="InterPro" id="IPR006162">
    <property type="entry name" value="Ppantetheine_attach_site"/>
</dbReference>
<dbReference type="Pfam" id="PF08659">
    <property type="entry name" value="KR"/>
    <property type="match status" value="3"/>
</dbReference>
<feature type="domain" description="Ketosynthase family 3 (KS3)" evidence="12">
    <location>
        <begin position="34"/>
        <end position="460"/>
    </location>
</feature>
<dbReference type="InterPro" id="IPR018201">
    <property type="entry name" value="Ketoacyl_synth_AS"/>
</dbReference>
<dbReference type="CDD" id="cd00833">
    <property type="entry name" value="PKS"/>
    <property type="match status" value="3"/>
</dbReference>
<dbReference type="Pfam" id="PF22953">
    <property type="entry name" value="SpnB_Rossmann"/>
    <property type="match status" value="3"/>
</dbReference>
<evidence type="ECO:0000256" key="4">
    <source>
        <dbReference type="ARBA" id="ARBA00022553"/>
    </source>
</evidence>
<feature type="compositionally biased region" description="Low complexity" evidence="10">
    <location>
        <begin position="1428"/>
        <end position="1444"/>
    </location>
</feature>
<evidence type="ECO:0000259" key="11">
    <source>
        <dbReference type="PROSITE" id="PS50075"/>
    </source>
</evidence>
<dbReference type="InterPro" id="IPR020807">
    <property type="entry name" value="PKS_DH"/>
</dbReference>
<dbReference type="Pfam" id="PF00698">
    <property type="entry name" value="Acyl_transf_1"/>
    <property type="match status" value="3"/>
</dbReference>
<accession>A0ABX7U027</accession>
<dbReference type="SUPFAM" id="SSF53901">
    <property type="entry name" value="Thiolase-like"/>
    <property type="match status" value="3"/>
</dbReference>
<dbReference type="InterPro" id="IPR050091">
    <property type="entry name" value="PKS_NRPS_Biosynth_Enz"/>
</dbReference>
<comment type="pathway">
    <text evidence="2">Antibiotic biosynthesis.</text>
</comment>
<feature type="active site" description="Proton donor; for dehydratase activity" evidence="9">
    <location>
        <position position="2958"/>
    </location>
</feature>
<evidence type="ECO:0000313" key="15">
    <source>
        <dbReference type="Proteomes" id="UP000663908"/>
    </source>
</evidence>
<evidence type="ECO:0000256" key="1">
    <source>
        <dbReference type="ARBA" id="ARBA00001957"/>
    </source>
</evidence>
<feature type="domain" description="PKS/mFAS DH" evidence="13">
    <location>
        <begin position="2758"/>
        <end position="3040"/>
    </location>
</feature>
<dbReference type="Gene3D" id="3.40.50.11460">
    <property type="match status" value="1"/>
</dbReference>
<dbReference type="SMART" id="SM00825">
    <property type="entry name" value="PKS_KS"/>
    <property type="match status" value="3"/>
</dbReference>
<proteinExistence type="predicted"/>
<dbReference type="InterPro" id="IPR032821">
    <property type="entry name" value="PKS_assoc"/>
</dbReference>
<keyword evidence="8 14" id="KW-0012">Acyltransferase</keyword>
<dbReference type="PROSITE" id="PS52019">
    <property type="entry name" value="PKS_MFAS_DH"/>
    <property type="match status" value="3"/>
</dbReference>
<evidence type="ECO:0000256" key="9">
    <source>
        <dbReference type="PROSITE-ProRule" id="PRU01363"/>
    </source>
</evidence>
<keyword evidence="6" id="KW-0045">Antibiotic biosynthesis</keyword>
<dbReference type="SMART" id="SM01294">
    <property type="entry name" value="PKS_PP_betabranch"/>
    <property type="match status" value="2"/>
</dbReference>
<dbReference type="InterPro" id="IPR057326">
    <property type="entry name" value="KR_dom"/>
</dbReference>
<dbReference type="Pfam" id="PF02801">
    <property type="entry name" value="Ketoacyl-synt_C"/>
    <property type="match status" value="3"/>
</dbReference>
<feature type="domain" description="PKS/mFAS DH" evidence="13">
    <location>
        <begin position="4502"/>
        <end position="4782"/>
    </location>
</feature>
<dbReference type="Gene3D" id="3.40.47.10">
    <property type="match status" value="3"/>
</dbReference>
<feature type="region of interest" description="N-terminal hotdog fold" evidence="9">
    <location>
        <begin position="936"/>
        <end position="1064"/>
    </location>
</feature>
<keyword evidence="5 14" id="KW-0808">Transferase</keyword>
<evidence type="ECO:0000256" key="5">
    <source>
        <dbReference type="ARBA" id="ARBA00022679"/>
    </source>
</evidence>
<dbReference type="SMART" id="SM00822">
    <property type="entry name" value="PKS_KR"/>
    <property type="match status" value="3"/>
</dbReference>
<dbReference type="InterPro" id="IPR036291">
    <property type="entry name" value="NAD(P)-bd_dom_sf"/>
</dbReference>
<feature type="active site" description="Proton acceptor; for dehydratase activity" evidence="9">
    <location>
        <position position="4534"/>
    </location>
</feature>
<dbReference type="SMART" id="SM00823">
    <property type="entry name" value="PKS_PP"/>
    <property type="match status" value="3"/>
</dbReference>
<organism evidence="14 15">
    <name type="scientific">Streptomyces cyanogenus</name>
    <dbReference type="NCBI Taxonomy" id="80860"/>
    <lineage>
        <taxon>Bacteria</taxon>
        <taxon>Bacillati</taxon>
        <taxon>Actinomycetota</taxon>
        <taxon>Actinomycetes</taxon>
        <taxon>Kitasatosporales</taxon>
        <taxon>Streptomycetaceae</taxon>
        <taxon>Streptomyces</taxon>
    </lineage>
</organism>
<dbReference type="Pfam" id="PF00550">
    <property type="entry name" value="PP-binding"/>
    <property type="match status" value="3"/>
</dbReference>
<dbReference type="Pfam" id="PF16197">
    <property type="entry name" value="KAsynt_C_assoc"/>
    <property type="match status" value="3"/>
</dbReference>
<evidence type="ECO:0000259" key="12">
    <source>
        <dbReference type="PROSITE" id="PS52004"/>
    </source>
</evidence>
<feature type="active site" description="Proton acceptor; for dehydratase activity" evidence="9">
    <location>
        <position position="968"/>
    </location>
</feature>
<feature type="active site" description="Proton donor; for dehydratase activity" evidence="9">
    <location>
        <position position="1140"/>
    </location>
</feature>
<feature type="domain" description="Ketosynthase family 3 (KS3)" evidence="12">
    <location>
        <begin position="3612"/>
        <end position="4035"/>
    </location>
</feature>
<dbReference type="SMART" id="SM00826">
    <property type="entry name" value="PKS_DH"/>
    <property type="match status" value="3"/>
</dbReference>
<evidence type="ECO:0000313" key="14">
    <source>
        <dbReference type="EMBL" id="QTE02383.1"/>
    </source>
</evidence>
<dbReference type="InterPro" id="IPR049552">
    <property type="entry name" value="PKS_DH_N"/>
</dbReference>
<dbReference type="SMART" id="SM00827">
    <property type="entry name" value="PKS_AT"/>
    <property type="match status" value="3"/>
</dbReference>
<dbReference type="InterPro" id="IPR016036">
    <property type="entry name" value="Malonyl_transacylase_ACP-bd"/>
</dbReference>
<dbReference type="PROSITE" id="PS00012">
    <property type="entry name" value="PHOSPHOPANTETHEINE"/>
    <property type="match status" value="3"/>
</dbReference>
<sequence>MSGPDDQIVNALRASLKENARLQQENGKLAAAAAEPIAIVSMACRYAGGIRTPEDLWRVVTDGTDVYTTFPEDRGWDLEGLYHPDPDNPGTTYVREGAFLHDAGEFDAAFFGISPREALAMDPQQRQLLEVSWETLERAGIDPHSVRGSDTGVFAGIVHQDYAPDLSGHEGYLSLERALGTAGGVASGRVAYTLGLEGPAVTVDTMCSSSLVAIHLAMQALRRGECSMALAGGSTVMSTPGGFVGFARQRGLAFDGRCKSYAAAADGSSWAEGVGVVLLETLSQARERGHRVLAVIRGSAVNQDGASNGLTAPNGPSQQRVIRKALAGAGLTTTDVDMVEGHGTGTVLGDPIEAQAILATYGQDRPAGQPLRLGSVKSVIGHTQAASGVAGVINMVQALRHGLMPATRHIDAPTPQVDWSSGAVELLTEAQEWPDTGRPRRAGVSSFGASGTNAHLILEQAPDEEAPAPSATDGGAVPLVVSAASAASLTGQAGRLAAFLEAEPGTPLAAVAGTLATRRAVLGERAVVVAETHDEALAALTALARDEQAAGTVRGAATAAGAGKTVLVFPGQGTQWIGMGRELLDSSPVFAARIEECARALDRWVDWDLEAVLRGETDTDLSTRVDVVQPASFAVMVGLAAVWASVGVVPDAVVGHSQGEIAAACVAGALTLDDAARIVAVRSQVIRGRLAGLGGMASVALTEEDVTARLERWADRVEVAAVNGPASVVIAGDAEALDEVLDAFEDQGVRVRRIAVDYASHSRHVQAVQEALTEAFADIRGQAPAIPFLSTVTGEWVREAGVLDGGYWYRNLRRQVRFGPAVETLLAEGHTVFVESSAHPVLVQPVTEIADTADATDAVVTGSLRRDDGGLRRLLTSMAEVFTAGVPVDWSGVLPEAARTAHADLPTYAFDRRHYWIRLTANGGDAASLGVTGSDHPLLGAVVPLPQTDGLVFTSRLSLRTHPWLADHAMQGVVIVPGTVYVDLAVRAGDEFGCGTLEELVIEAPLVLPEQGGVRVQVAVGGATPNGSRTVDVYSLREDATDGEGHGEWTRHATGLLSGSSAQFTAPAVDYAAWPPPGAEPVPIDDFYTALVARGYAYGPAFQGLRGVWRRGAELFAEAALPQDHRENADKFAIHPALLDAALHTNAFANPDDDRNVLPFAWNGLVLHAEGATALRVRVAPAGPDALSFQAADETGALVLTMDSLVSLPVSAEQLGAAAGTHRDALFAVDWVHLPAAEGVTTAPAWVTVADADDVTALTARDSAPGAVILDADSDGADAQALTTRVLRVLQAWLATPGLEAARLVVATRGAVAAGGDSAVTDPAGAAVWGLVRAAQAENPDRVILVDLDPAAATGAGPVLAQLLAAAEPQLAVRGTALSAPRLVRAETPDTGASTGTEPPADDAARAAAAGTGEPADDIARAAGAGTGEPADGTARAAAAGTEPPADDAARAAAAGTEPPADDAARAAVAGTGEPADDTAAAFDPDGTVLVTGGTGSLGGLVARHLVGRHGVRHLVLAGRRGPDADGAAELTAELTGLGATVSVVACDVSDRDAVAALLSAVPAEHPLTGVVHLAGILDDGVISALTEERIAGVFAPKATAVRHLDELTRELAPALRSFVVFSSAAALLGSAGQGNYAAANAYLDALMAHRRAAGLPGVSLAWGLWEQSEGLTAHLSETDQARMSRGGVLALTPEEGLALLDTGLRADRALLVPIKLDLRALRSDAAGGAAVPHLLRGLVRAGRRSARAAAGDGSGLLRRLAGLAEDEQEAVLLGIIQAEATAVLGFSGPELAQGTRGFGDIGFDSLTAIELRNRLSAATGVKLPATLVFDYPTPVALARHLREELGESAAGAAAPTVVATDPDEPIAIVGMACRLPGGVTDPAGLWRLVTERRDGITEFPDDRGWHLDELFDADPDKAGTSYVHKSGFLHGAAQFDAEFFGIAPREALAMDPQQRLLLEATWEALENAGIDPGSTRGADIGVFSGVSIHDYLESLSNMPPELEGYVTTATAGSVASGRVSYVFGFEGPAVTVDTACSSSLVAMHLAAQALRQGECSLALAGGVAVMGSPIGVLGMSRQRGLAADGRVKAFSAGADGTILSEGVGIVVLERLSEARRNGHQVLAVVRGSAVNQDGASNGLTAPNGPSQQRVIRRALAAAGLSATDVDVVEAHGTGTALGDPIEAQALLATYGRDRGQPLWLGSLKSNIGHTQAAAGVAGVIKMVQALRHGVLPPTLNVTEPTPQVDWSAGSVELLTEEREWPETGRPRRAGVSSFGISGTNAHLILEQAPQEPAAAPVPHDGVVPLVVSAASERSLAAQAERLAAFAGDTDASLADVAAALVTRRAVLSERAVVVAGSREEAVAGLAALARGESASGLLTAAGGAAGRTVLVFPGQGSQWTGMGRELLETSPVFAERIAECARALEPWTDWDLTAVLRGEADPDLVARVDVVQPASFAVMVGLAAVWASVGVVPDAVVGHSQGEIAAACVAGALSLEDAARIVAVRSQVIAGELAGRGGMASVALPEAEAAERIARWDGRVEVAAVNSPSSVVIAGDAEALDEALAALEADGVRVRRVAVDYASHTRHVEAIEGALAEAFADIRGQAPLVPFHSTVTGEWVREAGVLDGGYWYRNLRSQVRFGPAVEALLAEGHTVFVESSAHPVLVQPVSEIADGTRADVVATGSLRREEGGLRRLLTSMAEVFVQGVAVDWTGVLPEGAGDIHVDLPTYAFDHRHYWLKTAPATDAASLGQSAADHPLLGAVVPLPQSDGLVFTSRLSPRTHPWLTDHVAGGAIVVPATGLVELALRAGEEAGTPTLDELTVETPLVLPEEGGIRVHVAVGGPGDSGARTVDIYAAGEDPEPAAWTRHATGRLSPAPLTPPEASADLTLWPPTGARPADADELYADLLRLGHPLGPAFRGVRALWRRGDEVFAEVALPEEQRAGAERFGIHPALLDAAVQSGLRHAATADPDGTGQRLWQPAAWQGLTLHATGATTLRVHLAPAGAGRLALEAADEAGGLVLTLDALGFLPVSADRLTAVSGDSGHSLYRVEWTELPAPSAEARQAPQWVPLFHADEVEILAGTATGPVVAVVEAVTPDGGPDATAADALSQANRILAMLQAWFAAPSLEESRLVVLTRGAVPAGGDGAVTDPAGAAVWGLVRAAQAENPGRIVLIDTDTDPDIAYGTAVEPLLATVLASGEPQVAVRGPLLSVPRLVRAPESEPVVVFRPEGTVLVTGGTGSLGALVARHLVERHGVRHLVLAGRRGAEAEGATELAAELAELGAESVDLVAVDVSDRTAVARLLDSLPALTGVIHTAGVLDDGVIGALTPERMAAVFGPKAHAAAHLDELTRTRDLAVFAVYSSGAGLFGSAGQGNYAAANAYLDGLMARRRAAGLPAVSLAWGLWEQSTGLTAHLSATDQARMGRGGVRALTPEEGLALFDTSLGAEQALVVPIKLDLRAARADAASGGTVQPLMRGLIRVTRQAARTATADRSGGGLADRLAGLAPQEQEALLLDVVRGQVATVLGHAGADQIKAEKAFKDAGFDSLTSVELRNRIREATGLSLPTTVVFDYPTPLALARHLHSHFGHVTTAPAAPAPAAATADPGEPIAIVGMACRLPGGVDSPEDLWQLVAEGRDAMSGFPSDRGWDLEGLFDSDPGRVGTSYVDQGGFLYDAGLFDAGFFGISPREALAMDPQQRLLLETSWEALERAGIDPLSLKGTDVGVFSGVMTQGYGFGGELPPELAGFTATGSAGSVASGRVSYVFGLEGPAVTVDTACSSSLVAIHLAAQALRGGECSMALAGGATVLANPYTFVEFSRQQALSPDGRCKAFSSSADGTGWAEGAGVVVLERLSEARRKGHRVLAVLRGSAVNQDGASNGLTAPNGPSQQRVIRKALAGAGLSASEVDAVEAHGTGTVLGDPIEAQALLATYGQDREEPLWIGSVKSNIGHAQAAAGVAGVIKTVEALRHAVLPPTLHVDRPSTEVDWSAGAVEVLTEAREWPETGRPRRAGVSAFGVSGTNAHVILEQAPEEPAAAPVAPADGVLPVVVSARSTGALAGQAARLAGFVRDTGATPAAVAGALVARRAVLSERAVVVAGSREEAVSGLTALAAGESSPIVVTGSENTGGTVFVFPGQGSQRLGMGRELYDRYPVFARALDEACAALDAQLAGWADHPVKDVVFGEVGNAGGGLLDQTVFTQAGLFAVETALFRLVESWGVRPDVVAGHSIGEVVAAHVAGVLSLADAAALVAARGRLMQALAPGGAMIAVAATEAEIEEYLGAGVDLAAVNAPGSVVLSGDEGAVVAVAEKLREQGRRTKRLTVSHAFHSALMEPMLAGFAQALAGLTWNEPTIPVVSNVTGRLAEPGRLTDPAYWVDHVRRPVRFADGIAASDGSVFLELGPGGALSGAIAESAGEDAVSVPALRDDRGEARTLLLSVAELSVRGAKVDWAATLPEGATEAHVDLPTYAFEHQHYWLHMAPATDAVALGQSTADHPLLGAVVEVPETGGVLCTSRLSLRTHPWLADHAVGGVVLVPGTGLVELAVRAGDEAGCGALDELVIEAPLVVPEQGGVRVQVAVGGPDAEGLRSVAVYSARENTAGEIGTDAWTRHATGTLTAATPDTPAFDTTDWPPAGAEPVDLDTTAFYADLAGHGYAYGPAFQGLRAVWRRGEEIYAEVALPDEQRDEAARFGLHPALLDAALHTDAFAQPDDGHNVLPFAWNGVALHAAGAAALRVRIAPRGTDVLSLVAADDNGGLVLTVDSVTFRPVDVDQLDAAATADQGRDALFGVAWTELPAPATTSAPTWTRVTGAAEVTALKGEVPDAAVLQLQGSGDGDEEALARTAAALEVVQAWLADAEFEDARLVVVTRGAVPAGGTAALTDAAGAAVWGLVRAAQAENPGRFVLLDLDPATDTPAVEPLLATVLASGEPQVAVRGPLLSVPRLVRAPESEPVVVFRPEGTVLVTGGTGSLGALVARHLVERHGVRHLVLAGRRGAEAEGATELAAELAELGAESVDLVAVDVSDRTAVARLLDSLPALTGVIHTAGVLDDGVIGALTPERLATVFAPKVSAVRHLDELTRTRDLTAFALFSSASGLFGSAGQGNYAAANAYLDAVAHQRRAAGLPATSLAWGLWEQTSGMTAHLGTADQARMSRGGVLPIGPAEGMRLLDAALDTGEALLVPIKLDLRALRADATAGRTVQPLLRGLVRTGRQQARATAGDGTGALTRRLAGLAPAEQENLLLDLVRGHVATVLGHAGAEQVGPETAFKDAGFDSLTSVELRNRLRETTGLKLAATVVFDYPNPLALARHLHAELGTTNDALSLVHEKIEDIESLIAGLLSDESKKADIVLRLQGLVAKCNGAVEETEGSAVAEQLESASADEVLDFINDELGIV</sequence>
<dbReference type="EMBL" id="CP071839">
    <property type="protein sequence ID" value="QTE02383.1"/>
    <property type="molecule type" value="Genomic_DNA"/>
</dbReference>
<feature type="domain" description="Carrier" evidence="11">
    <location>
        <begin position="1768"/>
        <end position="1846"/>
    </location>
</feature>
<dbReference type="SUPFAM" id="SSF51735">
    <property type="entry name" value="NAD(P)-binding Rossmann-fold domains"/>
    <property type="match status" value="6"/>
</dbReference>
<dbReference type="GO" id="GO:0047879">
    <property type="term" value="F:erythronolide synthase activity"/>
    <property type="evidence" value="ECO:0007669"/>
    <property type="project" value="UniProtKB-EC"/>
</dbReference>
<evidence type="ECO:0000256" key="3">
    <source>
        <dbReference type="ARBA" id="ARBA00022450"/>
    </source>
</evidence>
<dbReference type="Pfam" id="PF21089">
    <property type="entry name" value="PKS_DH_N"/>
    <property type="match status" value="3"/>
</dbReference>
<dbReference type="PROSITE" id="PS00606">
    <property type="entry name" value="KS3_1"/>
    <property type="match status" value="2"/>
</dbReference>
<dbReference type="InterPro" id="IPR055123">
    <property type="entry name" value="SpnB-like_Rossmann"/>
</dbReference>
<dbReference type="Gene3D" id="1.10.1200.10">
    <property type="entry name" value="ACP-like"/>
    <property type="match status" value="3"/>
</dbReference>
<feature type="region of interest" description="C-terminal hotdog fold" evidence="9">
    <location>
        <begin position="4643"/>
        <end position="4782"/>
    </location>
</feature>
<comment type="cofactor">
    <cofactor evidence="1">
        <name>pantetheine 4'-phosphate</name>
        <dbReference type="ChEBI" id="CHEBI:47942"/>
    </cofactor>
</comment>
<evidence type="ECO:0000259" key="13">
    <source>
        <dbReference type="PROSITE" id="PS52019"/>
    </source>
</evidence>
<keyword evidence="15" id="KW-1185">Reference proteome</keyword>
<keyword evidence="4" id="KW-0597">Phosphoprotein</keyword>
<dbReference type="InterPro" id="IPR001227">
    <property type="entry name" value="Ac_transferase_dom_sf"/>
</dbReference>
<dbReference type="InterPro" id="IPR016035">
    <property type="entry name" value="Acyl_Trfase/lysoPLipase"/>
</dbReference>
<dbReference type="SUPFAM" id="SSF55048">
    <property type="entry name" value="Probable ACP-binding domain of malonyl-CoA ACP transacylase"/>
    <property type="match status" value="3"/>
</dbReference>
<dbReference type="InterPro" id="IPR015083">
    <property type="entry name" value="NorB/c/GfsB-D-like_docking"/>
</dbReference>
<feature type="active site" description="Proton donor; for dehydratase activity" evidence="9">
    <location>
        <position position="4706"/>
    </location>
</feature>
<dbReference type="Proteomes" id="UP000663908">
    <property type="component" value="Chromosome"/>
</dbReference>
<feature type="region of interest" description="C-terminal hotdog fold" evidence="9">
    <location>
        <begin position="1079"/>
        <end position="1216"/>
    </location>
</feature>
<feature type="region of interest" description="Disordered" evidence="10">
    <location>
        <begin position="1382"/>
        <end position="1484"/>
    </location>
</feature>
<dbReference type="InterPro" id="IPR036736">
    <property type="entry name" value="ACP-like_sf"/>
</dbReference>
<dbReference type="Gene3D" id="3.40.50.720">
    <property type="entry name" value="NAD(P)-binding Rossmann-like Domain"/>
    <property type="match status" value="3"/>
</dbReference>
<dbReference type="InterPro" id="IPR014031">
    <property type="entry name" value="Ketoacyl_synth_C"/>
</dbReference>
<feature type="compositionally biased region" description="Low complexity" evidence="10">
    <location>
        <begin position="1466"/>
        <end position="1484"/>
    </location>
</feature>
<evidence type="ECO:0000256" key="6">
    <source>
        <dbReference type="ARBA" id="ARBA00023194"/>
    </source>
</evidence>
<feature type="region of interest" description="N-terminal hotdog fold" evidence="9">
    <location>
        <begin position="4502"/>
        <end position="4630"/>
    </location>
</feature>
<feature type="domain" description="Ketosynthase family 3 (KS3)" evidence="12">
    <location>
        <begin position="1864"/>
        <end position="2288"/>
    </location>
</feature>
<keyword evidence="3" id="KW-0596">Phosphopantetheine</keyword>
<dbReference type="InterPro" id="IPR049551">
    <property type="entry name" value="PKS_DH_C"/>
</dbReference>
<dbReference type="PROSITE" id="PS50075">
    <property type="entry name" value="CARRIER"/>
    <property type="match status" value="3"/>
</dbReference>
<dbReference type="SUPFAM" id="SSF52151">
    <property type="entry name" value="FabD/lysophospholipase-like"/>
    <property type="match status" value="3"/>
</dbReference>
<dbReference type="Pfam" id="PF00109">
    <property type="entry name" value="ketoacyl-synt"/>
    <property type="match status" value="3"/>
</dbReference>
<dbReference type="Gene3D" id="3.10.129.110">
    <property type="entry name" value="Polyketide synthase dehydratase"/>
    <property type="match status" value="3"/>
</dbReference>
<evidence type="ECO:0000256" key="2">
    <source>
        <dbReference type="ARBA" id="ARBA00004792"/>
    </source>
</evidence>
<dbReference type="InterPro" id="IPR016039">
    <property type="entry name" value="Thiolase-like"/>
</dbReference>
<name>A0ABX7U027_STRCY</name>
<feature type="domain" description="Carrier" evidence="11">
    <location>
        <begin position="3517"/>
        <end position="3592"/>
    </location>
</feature>
<dbReference type="Pfam" id="PF14765">
    <property type="entry name" value="PS-DH"/>
    <property type="match status" value="3"/>
</dbReference>